<accession>A0ABW5PPY0</accession>
<dbReference type="NCBIfam" id="TIGR01740">
    <property type="entry name" value="pyrF"/>
    <property type="match status" value="1"/>
</dbReference>
<comment type="caution">
    <text evidence="10">The sequence shown here is derived from an EMBL/GenBank/DDBJ whole genome shotgun (WGS) entry which is preliminary data.</text>
</comment>
<keyword evidence="11" id="KW-1185">Reference proteome</keyword>
<evidence type="ECO:0000256" key="3">
    <source>
        <dbReference type="ARBA" id="ARBA00022793"/>
    </source>
</evidence>
<evidence type="ECO:0000256" key="4">
    <source>
        <dbReference type="ARBA" id="ARBA00022975"/>
    </source>
</evidence>
<dbReference type="NCBIfam" id="NF001273">
    <property type="entry name" value="PRK00230.1"/>
    <property type="match status" value="1"/>
</dbReference>
<feature type="binding site" evidence="7">
    <location>
        <begin position="61"/>
        <end position="70"/>
    </location>
    <ligand>
        <name>substrate</name>
    </ligand>
</feature>
<dbReference type="InterPro" id="IPR011060">
    <property type="entry name" value="RibuloseP-bd_barrel"/>
</dbReference>
<feature type="binding site" evidence="7">
    <location>
        <position position="214"/>
    </location>
    <ligand>
        <name>substrate</name>
    </ligand>
</feature>
<dbReference type="InterPro" id="IPR001754">
    <property type="entry name" value="OMPdeCOase_dom"/>
</dbReference>
<feature type="binding site" evidence="7">
    <location>
        <position position="215"/>
    </location>
    <ligand>
        <name>substrate</name>
    </ligand>
</feature>
<dbReference type="InterPro" id="IPR047596">
    <property type="entry name" value="OMPdecase_bac"/>
</dbReference>
<feature type="binding site" evidence="7">
    <location>
        <position position="185"/>
    </location>
    <ligand>
        <name>substrate</name>
    </ligand>
</feature>
<feature type="active site" description="Proton donor" evidence="7">
    <location>
        <position position="63"/>
    </location>
</feature>
<evidence type="ECO:0000256" key="1">
    <source>
        <dbReference type="ARBA" id="ARBA00002356"/>
    </source>
</evidence>
<organism evidence="10 11">
    <name type="scientific">Terrilactibacillus laevilacticus</name>
    <dbReference type="NCBI Taxonomy" id="1380157"/>
    <lineage>
        <taxon>Bacteria</taxon>
        <taxon>Bacillati</taxon>
        <taxon>Bacillota</taxon>
        <taxon>Bacilli</taxon>
        <taxon>Bacillales</taxon>
        <taxon>Bacillaceae</taxon>
        <taxon>Terrilactibacillus</taxon>
    </lineage>
</organism>
<dbReference type="Pfam" id="PF00215">
    <property type="entry name" value="OMPdecase"/>
    <property type="match status" value="1"/>
</dbReference>
<feature type="binding site" evidence="7">
    <location>
        <position position="194"/>
    </location>
    <ligand>
        <name>substrate</name>
    </ligand>
</feature>
<dbReference type="InterPro" id="IPR014732">
    <property type="entry name" value="OMPdecase"/>
</dbReference>
<dbReference type="InterPro" id="IPR013785">
    <property type="entry name" value="Aldolase_TIM"/>
</dbReference>
<feature type="binding site" evidence="7">
    <location>
        <position position="123"/>
    </location>
    <ligand>
        <name>substrate</name>
    </ligand>
</feature>
<feature type="domain" description="Orotidine 5'-phosphate decarboxylase" evidence="9">
    <location>
        <begin position="6"/>
        <end position="230"/>
    </location>
</feature>
<dbReference type="SUPFAM" id="SSF51366">
    <property type="entry name" value="Ribulose-phoshate binding barrel"/>
    <property type="match status" value="1"/>
</dbReference>
<keyword evidence="4 7" id="KW-0665">Pyrimidine biosynthesis</keyword>
<keyword evidence="3 7" id="KW-0210">Decarboxylase</keyword>
<evidence type="ECO:0000313" key="10">
    <source>
        <dbReference type="EMBL" id="MFD2616942.1"/>
    </source>
</evidence>
<name>A0ABW5PPY0_9BACI</name>
<dbReference type="PROSITE" id="PS00156">
    <property type="entry name" value="OMPDECASE"/>
    <property type="match status" value="1"/>
</dbReference>
<feature type="binding site" evidence="7">
    <location>
        <position position="12"/>
    </location>
    <ligand>
        <name>substrate</name>
    </ligand>
</feature>
<evidence type="ECO:0000313" key="11">
    <source>
        <dbReference type="Proteomes" id="UP001597458"/>
    </source>
</evidence>
<dbReference type="PANTHER" id="PTHR32119">
    <property type="entry name" value="OROTIDINE 5'-PHOSPHATE DECARBOXYLASE"/>
    <property type="match status" value="1"/>
</dbReference>
<dbReference type="GO" id="GO:0004590">
    <property type="term" value="F:orotidine-5'-phosphate decarboxylase activity"/>
    <property type="evidence" value="ECO:0007669"/>
    <property type="project" value="UniProtKB-EC"/>
</dbReference>
<evidence type="ECO:0000256" key="2">
    <source>
        <dbReference type="ARBA" id="ARBA00004861"/>
    </source>
</evidence>
<evidence type="ECO:0000256" key="6">
    <source>
        <dbReference type="ARBA" id="ARBA00049157"/>
    </source>
</evidence>
<dbReference type="Proteomes" id="UP001597458">
    <property type="component" value="Unassembled WGS sequence"/>
</dbReference>
<dbReference type="SMART" id="SM00934">
    <property type="entry name" value="OMPdecase"/>
    <property type="match status" value="1"/>
</dbReference>
<evidence type="ECO:0000256" key="7">
    <source>
        <dbReference type="HAMAP-Rule" id="MF_01200"/>
    </source>
</evidence>
<keyword evidence="5 7" id="KW-0456">Lyase</keyword>
<dbReference type="EMBL" id="JBHUMR010000008">
    <property type="protein sequence ID" value="MFD2616942.1"/>
    <property type="molecule type" value="Genomic_DNA"/>
</dbReference>
<evidence type="ECO:0000256" key="8">
    <source>
        <dbReference type="RuleBase" id="RU000512"/>
    </source>
</evidence>
<dbReference type="Gene3D" id="3.20.20.70">
    <property type="entry name" value="Aldolase class I"/>
    <property type="match status" value="1"/>
</dbReference>
<proteinExistence type="inferred from homology"/>
<reference evidence="11" key="1">
    <citation type="journal article" date="2019" name="Int. J. Syst. Evol. Microbiol.">
        <title>The Global Catalogue of Microorganisms (GCM) 10K type strain sequencing project: providing services to taxonomists for standard genome sequencing and annotation.</title>
        <authorList>
            <consortium name="The Broad Institute Genomics Platform"/>
            <consortium name="The Broad Institute Genome Sequencing Center for Infectious Disease"/>
            <person name="Wu L."/>
            <person name="Ma J."/>
        </authorList>
    </citation>
    <scope>NUCLEOTIDE SEQUENCE [LARGE SCALE GENOMIC DNA]</scope>
    <source>
        <strain evidence="11">TISTR 2241</strain>
    </source>
</reference>
<protein>
    <recommendedName>
        <fullName evidence="7">Orotidine 5'-phosphate decarboxylase</fullName>
        <ecNumber evidence="7">4.1.1.23</ecNumber>
    </recommendedName>
    <alternativeName>
        <fullName evidence="7">OMP decarboxylase</fullName>
        <shortName evidence="7">OMPDCase</shortName>
        <shortName evidence="7">OMPdecase</shortName>
    </alternativeName>
</protein>
<dbReference type="InterPro" id="IPR018089">
    <property type="entry name" value="OMPdecase_AS"/>
</dbReference>
<comment type="catalytic activity">
    <reaction evidence="6 7 8">
        <text>orotidine 5'-phosphate + H(+) = UMP + CO2</text>
        <dbReference type="Rhea" id="RHEA:11596"/>
        <dbReference type="ChEBI" id="CHEBI:15378"/>
        <dbReference type="ChEBI" id="CHEBI:16526"/>
        <dbReference type="ChEBI" id="CHEBI:57538"/>
        <dbReference type="ChEBI" id="CHEBI:57865"/>
        <dbReference type="EC" id="4.1.1.23"/>
    </reaction>
</comment>
<comment type="similarity">
    <text evidence="7">Belongs to the OMP decarboxylase family. Type 1 subfamily.</text>
</comment>
<evidence type="ECO:0000256" key="5">
    <source>
        <dbReference type="ARBA" id="ARBA00023239"/>
    </source>
</evidence>
<comment type="subunit">
    <text evidence="7">Homodimer.</text>
</comment>
<sequence length="236" mass="26259">MLDNNKLIVALDVSSKEEMFTLLKRINQPNAFVKVGMELFFQEGPEIIKQLKERDYRIFLDLKCHDIPTTVNRTMKGLAKLGVDMVNVHAAGGAAMMRAAVKGLNEGSRDGEKPICLAVTQLTSTNDDMLRHEVLIDKPMNEVIQAYSQLAYESGIDGVVCSPWEASLVKEATAETFVTVTPGIRLISDKQDDQERIATPSKARELGSDYIVVGRSITHAVDPEKAYLEVQHQWGR</sequence>
<feature type="binding site" evidence="7">
    <location>
        <position position="34"/>
    </location>
    <ligand>
        <name>substrate</name>
    </ligand>
</feature>
<dbReference type="RefSeq" id="WP_141189221.1">
    <property type="nucleotide sequence ID" value="NZ_JBHUMR010000008.1"/>
</dbReference>
<dbReference type="EC" id="4.1.1.23" evidence="7"/>
<comment type="pathway">
    <text evidence="2 7 8">Pyrimidine metabolism; UMP biosynthesis via de novo pathway; UMP from orotate: step 2/2.</text>
</comment>
<dbReference type="PANTHER" id="PTHR32119:SF2">
    <property type="entry name" value="OROTIDINE 5'-PHOSPHATE DECARBOXYLASE"/>
    <property type="match status" value="1"/>
</dbReference>
<evidence type="ECO:0000259" key="9">
    <source>
        <dbReference type="SMART" id="SM00934"/>
    </source>
</evidence>
<comment type="function">
    <text evidence="1 7">Catalyzes the decarboxylation of orotidine 5'-monophosphate (OMP) to uridine 5'-monophosphate (UMP).</text>
</comment>
<dbReference type="HAMAP" id="MF_01200_B">
    <property type="entry name" value="OMPdecase_type1_B"/>
    <property type="match status" value="1"/>
</dbReference>
<dbReference type="CDD" id="cd04725">
    <property type="entry name" value="OMP_decarboxylase_like"/>
    <property type="match status" value="1"/>
</dbReference>
<gene>
    <name evidence="7 10" type="primary">pyrF</name>
    <name evidence="10" type="ORF">ACFSTF_06405</name>
</gene>